<keyword evidence="2" id="KW-1185">Reference proteome</keyword>
<proteinExistence type="predicted"/>
<dbReference type="InterPro" id="IPR020908">
    <property type="entry name" value="UPF0738"/>
</dbReference>
<reference evidence="1 2" key="1">
    <citation type="submission" date="2018-06" db="EMBL/GenBank/DDBJ databases">
        <title>Genomic Encyclopedia of Archaeal and Bacterial Type Strains, Phase II (KMG-II): from individual species to whole genera.</title>
        <authorList>
            <person name="Goeker M."/>
        </authorList>
    </citation>
    <scope>NUCLEOTIDE SEQUENCE [LARGE SCALE GENOMIC DNA]</scope>
    <source>
        <strain evidence="1 2">KACC 16626</strain>
    </source>
</reference>
<protein>
    <submittedName>
        <fullName evidence="1">Uncharacterized protein</fullName>
    </submittedName>
</protein>
<sequence length="129" mass="15109">MRNIYYIEKYQFVHNELHLSLNENQNEIQIQPAGQVLTDSDHLAFIYLVEEGGAYSYLYLPDDLWPALVRVLQSEQNPYLILNEQKIELENFTEELTMLLFNIEGNDNYGKTFVEAVETAFTEILKEQA</sequence>
<dbReference type="OrthoDB" id="2966478at2"/>
<evidence type="ECO:0000313" key="2">
    <source>
        <dbReference type="Proteomes" id="UP000247416"/>
    </source>
</evidence>
<dbReference type="AlphaFoldDB" id="A0A318TRQ6"/>
<dbReference type="EMBL" id="QJTJ01000009">
    <property type="protein sequence ID" value="PYF06520.1"/>
    <property type="molecule type" value="Genomic_DNA"/>
</dbReference>
<dbReference type="RefSeq" id="WP_107935004.1">
    <property type="nucleotide sequence ID" value="NZ_PYWJ01000013.1"/>
</dbReference>
<gene>
    <name evidence="1" type="ORF">BJ095_10991</name>
</gene>
<dbReference type="Pfam" id="PF19785">
    <property type="entry name" value="UPF0738"/>
    <property type="match status" value="1"/>
</dbReference>
<accession>A0A318TRQ6</accession>
<comment type="caution">
    <text evidence="1">The sequence shown here is derived from an EMBL/GenBank/DDBJ whole genome shotgun (WGS) entry which is preliminary data.</text>
</comment>
<evidence type="ECO:0000313" key="1">
    <source>
        <dbReference type="EMBL" id="PYF06520.1"/>
    </source>
</evidence>
<dbReference type="Proteomes" id="UP000247416">
    <property type="component" value="Unassembled WGS sequence"/>
</dbReference>
<organism evidence="1 2">
    <name type="scientific">Ureibacillus chungkukjangi</name>
    <dbReference type="NCBI Taxonomy" id="1202712"/>
    <lineage>
        <taxon>Bacteria</taxon>
        <taxon>Bacillati</taxon>
        <taxon>Bacillota</taxon>
        <taxon>Bacilli</taxon>
        <taxon>Bacillales</taxon>
        <taxon>Caryophanaceae</taxon>
        <taxon>Ureibacillus</taxon>
    </lineage>
</organism>
<name>A0A318TRQ6_9BACL</name>